<evidence type="ECO:0000259" key="4">
    <source>
        <dbReference type="PROSITE" id="PS50043"/>
    </source>
</evidence>
<proteinExistence type="predicted"/>
<reference evidence="5 6" key="1">
    <citation type="journal article" date="2016" name="Syst. Appl. Microbiol.">
        <title>Pararhizobium polonicum sp. nov. isolated from tumors on stone fruit rootstocks.</title>
        <authorList>
            <person name="Pulawska J."/>
            <person name="Kuzmanovic N."/>
            <person name="Willems A."/>
            <person name="Pothier J.F."/>
        </authorList>
    </citation>
    <scope>NUCLEOTIDE SEQUENCE [LARGE SCALE GENOMIC DNA]</scope>
    <source>
        <strain evidence="5 6">F5.1</strain>
    </source>
</reference>
<dbReference type="PROSITE" id="PS00622">
    <property type="entry name" value="HTH_LUXR_1"/>
    <property type="match status" value="1"/>
</dbReference>
<organism evidence="5 6">
    <name type="scientific">Pararhizobium polonicum</name>
    <dbReference type="NCBI Taxonomy" id="1612624"/>
    <lineage>
        <taxon>Bacteria</taxon>
        <taxon>Pseudomonadati</taxon>
        <taxon>Pseudomonadota</taxon>
        <taxon>Alphaproteobacteria</taxon>
        <taxon>Hyphomicrobiales</taxon>
        <taxon>Rhizobiaceae</taxon>
        <taxon>Rhizobium/Agrobacterium group</taxon>
        <taxon>Pararhizobium</taxon>
    </lineage>
</organism>
<evidence type="ECO:0000313" key="5">
    <source>
        <dbReference type="EMBL" id="OBZ95879.1"/>
    </source>
</evidence>
<protein>
    <recommendedName>
        <fullName evidence="4">HTH luxR-type domain-containing protein</fullName>
    </recommendedName>
</protein>
<dbReference type="CDD" id="cd06170">
    <property type="entry name" value="LuxR_C_like"/>
    <property type="match status" value="1"/>
</dbReference>
<keyword evidence="1" id="KW-0805">Transcription regulation</keyword>
<sequence length="214" mass="24729">MLGRTLGASSLAFYSVDGDYNLYDFRCSGVPREFFRLYLCEMHKLDPLHVRRVASRPDRVVRMQDAPTYMEQGEIDEYKRFLRRYDFIENIDILFRSEGEIKAGLSVIWREKDRRPIETLHQLANDLQPFIEYALWTHVDMPKGDPMIKATKTFHLTPRESEVVKLLCFGRTNADIATCLGIGVSTVKTHLIRIFDKTGVETRAGVVARFSAFS</sequence>
<dbReference type="STRING" id="1612624.ADU59_10095"/>
<gene>
    <name evidence="5" type="ORF">ADU59_10095</name>
</gene>
<dbReference type="AlphaFoldDB" id="A0A1C7P3S0"/>
<dbReference type="EMBL" id="LGLV01000006">
    <property type="protein sequence ID" value="OBZ95879.1"/>
    <property type="molecule type" value="Genomic_DNA"/>
</dbReference>
<keyword evidence="2" id="KW-0238">DNA-binding</keyword>
<evidence type="ECO:0000256" key="2">
    <source>
        <dbReference type="ARBA" id="ARBA00023125"/>
    </source>
</evidence>
<dbReference type="InterPro" id="IPR000792">
    <property type="entry name" value="Tscrpt_reg_LuxR_C"/>
</dbReference>
<dbReference type="PANTHER" id="PTHR44688">
    <property type="entry name" value="DNA-BINDING TRANSCRIPTIONAL ACTIVATOR DEVR_DOSR"/>
    <property type="match status" value="1"/>
</dbReference>
<keyword evidence="3" id="KW-0804">Transcription</keyword>
<keyword evidence="6" id="KW-1185">Reference proteome</keyword>
<feature type="domain" description="HTH luxR-type" evidence="4">
    <location>
        <begin position="149"/>
        <end position="214"/>
    </location>
</feature>
<dbReference type="Proteomes" id="UP000093111">
    <property type="component" value="Unassembled WGS sequence"/>
</dbReference>
<dbReference type="Gene3D" id="1.10.10.10">
    <property type="entry name" value="Winged helix-like DNA-binding domain superfamily/Winged helix DNA-binding domain"/>
    <property type="match status" value="1"/>
</dbReference>
<name>A0A1C7P3S0_9HYPH</name>
<evidence type="ECO:0000313" key="6">
    <source>
        <dbReference type="Proteomes" id="UP000093111"/>
    </source>
</evidence>
<dbReference type="PANTHER" id="PTHR44688:SF16">
    <property type="entry name" value="DNA-BINDING TRANSCRIPTIONAL ACTIVATOR DEVR_DOSR"/>
    <property type="match status" value="1"/>
</dbReference>
<dbReference type="InterPro" id="IPR016032">
    <property type="entry name" value="Sig_transdc_resp-reg_C-effctor"/>
</dbReference>
<accession>A0A1C7P3S0</accession>
<evidence type="ECO:0000256" key="1">
    <source>
        <dbReference type="ARBA" id="ARBA00023015"/>
    </source>
</evidence>
<dbReference type="GO" id="GO:0003677">
    <property type="term" value="F:DNA binding"/>
    <property type="evidence" value="ECO:0007669"/>
    <property type="project" value="UniProtKB-KW"/>
</dbReference>
<dbReference type="SUPFAM" id="SSF46894">
    <property type="entry name" value="C-terminal effector domain of the bipartite response regulators"/>
    <property type="match status" value="1"/>
</dbReference>
<dbReference type="SMART" id="SM00421">
    <property type="entry name" value="HTH_LUXR"/>
    <property type="match status" value="1"/>
</dbReference>
<dbReference type="InterPro" id="IPR036388">
    <property type="entry name" value="WH-like_DNA-bd_sf"/>
</dbReference>
<comment type="caution">
    <text evidence="5">The sequence shown here is derived from an EMBL/GenBank/DDBJ whole genome shotgun (WGS) entry which is preliminary data.</text>
</comment>
<dbReference type="Pfam" id="PF00196">
    <property type="entry name" value="GerE"/>
    <property type="match status" value="1"/>
</dbReference>
<dbReference type="PRINTS" id="PR00038">
    <property type="entry name" value="HTHLUXR"/>
</dbReference>
<dbReference type="GO" id="GO:0006355">
    <property type="term" value="P:regulation of DNA-templated transcription"/>
    <property type="evidence" value="ECO:0007669"/>
    <property type="project" value="InterPro"/>
</dbReference>
<evidence type="ECO:0000256" key="3">
    <source>
        <dbReference type="ARBA" id="ARBA00023163"/>
    </source>
</evidence>
<dbReference type="PROSITE" id="PS50043">
    <property type="entry name" value="HTH_LUXR_2"/>
    <property type="match status" value="1"/>
</dbReference>